<dbReference type="Proteomes" id="UP000179807">
    <property type="component" value="Unassembled WGS sequence"/>
</dbReference>
<feature type="compositionally biased region" description="Pro residues" evidence="1">
    <location>
        <begin position="218"/>
        <end position="235"/>
    </location>
</feature>
<evidence type="ECO:0000256" key="1">
    <source>
        <dbReference type="SAM" id="MobiDB-lite"/>
    </source>
</evidence>
<gene>
    <name evidence="2" type="ORF">TRFO_32716</name>
</gene>
<accession>A0A1J4JQB0</accession>
<dbReference type="AlphaFoldDB" id="A0A1J4JQB0"/>
<reference evidence="2" key="1">
    <citation type="submission" date="2016-10" db="EMBL/GenBank/DDBJ databases">
        <authorList>
            <person name="Benchimol M."/>
            <person name="Almeida L.G."/>
            <person name="Vasconcelos A.T."/>
            <person name="Perreira-Neves A."/>
            <person name="Rosa I.A."/>
            <person name="Tasca T."/>
            <person name="Bogo M.R."/>
            <person name="de Souza W."/>
        </authorList>
    </citation>
    <scope>NUCLEOTIDE SEQUENCE [LARGE SCALE GENOMIC DNA]</scope>
    <source>
        <strain evidence="2">K</strain>
    </source>
</reference>
<name>A0A1J4JQB0_9EUKA</name>
<protein>
    <submittedName>
        <fullName evidence="2">Uncharacterized protein</fullName>
    </submittedName>
</protein>
<dbReference type="VEuPathDB" id="TrichDB:TRFO_32716"/>
<feature type="region of interest" description="Disordered" evidence="1">
    <location>
        <begin position="186"/>
        <end position="235"/>
    </location>
</feature>
<organism evidence="2 3">
    <name type="scientific">Tritrichomonas foetus</name>
    <dbReference type="NCBI Taxonomy" id="1144522"/>
    <lineage>
        <taxon>Eukaryota</taxon>
        <taxon>Metamonada</taxon>
        <taxon>Parabasalia</taxon>
        <taxon>Tritrichomonadida</taxon>
        <taxon>Tritrichomonadidae</taxon>
        <taxon>Tritrichomonas</taxon>
    </lineage>
</organism>
<comment type="caution">
    <text evidence="2">The sequence shown here is derived from an EMBL/GenBank/DDBJ whole genome shotgun (WGS) entry which is preliminary data.</text>
</comment>
<dbReference type="RefSeq" id="XP_068353736.1">
    <property type="nucleotide sequence ID" value="XM_068508646.1"/>
</dbReference>
<evidence type="ECO:0000313" key="2">
    <source>
        <dbReference type="EMBL" id="OHT00600.1"/>
    </source>
</evidence>
<dbReference type="EMBL" id="MLAK01000948">
    <property type="protein sequence ID" value="OHT00600.1"/>
    <property type="molecule type" value="Genomic_DNA"/>
</dbReference>
<evidence type="ECO:0000313" key="3">
    <source>
        <dbReference type="Proteomes" id="UP000179807"/>
    </source>
</evidence>
<sequence>MIHARIDSVNEIPFNELKSNYITASMTLLPIGINRSFQSILASPTGYSNEVISFPISDPHLFTLKIALQSKRENVFDFCEVILPLRYFRVNRYYKFRTQTDSEILENPPSIDLSIQISSSKYKPFECHRSHVSFENDNSQTEDKEVLSKNELIARYWFSIVPEDQWSLIFRPGFLDLLKEEIDHFGDSEVQPPRQHEKMSKRPRRGEHQIVSLEHNPLTPPAPNNEPIPKFKPPPSMIETRYI</sequence>
<proteinExistence type="predicted"/>
<keyword evidence="3" id="KW-1185">Reference proteome</keyword>
<dbReference type="GeneID" id="94843350"/>